<protein>
    <submittedName>
        <fullName evidence="1">Uncharacterized protein</fullName>
    </submittedName>
</protein>
<evidence type="ECO:0000313" key="2">
    <source>
        <dbReference type="Proteomes" id="UP000281594"/>
    </source>
</evidence>
<proteinExistence type="predicted"/>
<dbReference type="STRING" id="1343740.M271_12445"/>
<comment type="caution">
    <text evidence="1">The sequence shown here is derived from an EMBL/GenBank/DDBJ whole genome shotgun (WGS) entry which is preliminary data.</text>
</comment>
<dbReference type="AlphaFoldDB" id="A0A0A0NI61"/>
<dbReference type="EMBL" id="QYCY01000002">
    <property type="protein sequence ID" value="RLV73775.1"/>
    <property type="molecule type" value="Genomic_DNA"/>
</dbReference>
<evidence type="ECO:0000313" key="1">
    <source>
        <dbReference type="EMBL" id="RLV73775.1"/>
    </source>
</evidence>
<organism evidence="1 2">
    <name type="scientific">Streptomyces rapamycinicus (strain ATCC 29253 / DSM 41530 / NRRL 5491 / AYB-994)</name>
    <name type="common">Streptomyces hygroscopicus (strain ATCC 29253)</name>
    <dbReference type="NCBI Taxonomy" id="1343740"/>
    <lineage>
        <taxon>Bacteria</taxon>
        <taxon>Bacillati</taxon>
        <taxon>Actinomycetota</taxon>
        <taxon>Actinomycetes</taxon>
        <taxon>Kitasatosporales</taxon>
        <taxon>Streptomycetaceae</taxon>
        <taxon>Streptomyces</taxon>
        <taxon>Streptomyces violaceusniger group</taxon>
    </lineage>
</organism>
<accession>A0A0A0NI61</accession>
<dbReference type="KEGG" id="src:M271_12445"/>
<reference evidence="1 2" key="1">
    <citation type="journal article" date="2018" name="J. Biol. Chem.">
        <title>Discovery of the actinoplanic acid pathway in Streptomyces rapamycinicus reveals a genetically conserved synergism with rapamycin.</title>
        <authorList>
            <person name="Mrak P."/>
            <person name="Krastel P."/>
            <person name="Pivk Lukancic P."/>
            <person name="Tao J."/>
            <person name="Pistorius D."/>
            <person name="Moore C.M."/>
        </authorList>
    </citation>
    <scope>NUCLEOTIDE SEQUENCE [LARGE SCALE GENOMIC DNA]</scope>
    <source>
        <strain evidence="1 2">NRRL 5491</strain>
    </source>
</reference>
<dbReference type="Proteomes" id="UP000281594">
    <property type="component" value="Unassembled WGS sequence"/>
</dbReference>
<name>A0A0A0NI61_STRRN</name>
<dbReference type="HOGENOM" id="CLU_2318971_0_0_11"/>
<sequence length="99" mass="11003">MSRDEIARLVRSIKDLATVVRQAEPEDKAEIYRQLGLRLTYGSGKHKVLAEMRLDQHSREARGPSARVRGPTRTIRTRRCCGASCSCRSPRVQAVGGAP</sequence>
<gene>
    <name evidence="1" type="ORF">D3C57_131155</name>
</gene>